<organism evidence="8 9">
    <name type="scientific">Luoshenia tenuis</name>
    <dbReference type="NCBI Taxonomy" id="2763654"/>
    <lineage>
        <taxon>Bacteria</taxon>
        <taxon>Bacillati</taxon>
        <taxon>Bacillota</taxon>
        <taxon>Clostridia</taxon>
        <taxon>Christensenellales</taxon>
        <taxon>Christensenellaceae</taxon>
        <taxon>Luoshenia</taxon>
    </lineage>
</organism>
<feature type="region of interest" description="Disordered" evidence="7">
    <location>
        <begin position="229"/>
        <end position="248"/>
    </location>
</feature>
<comment type="caution">
    <text evidence="6">Lacks conserved residue(s) required for the propagation of feature annotation.</text>
</comment>
<feature type="binding site" evidence="6">
    <location>
        <position position="94"/>
    </location>
    <ligand>
        <name>S-adenosyl-L-methionine</name>
        <dbReference type="ChEBI" id="CHEBI:59789"/>
    </ligand>
</feature>
<evidence type="ECO:0000256" key="4">
    <source>
        <dbReference type="ARBA" id="ARBA00022679"/>
    </source>
</evidence>
<evidence type="ECO:0000256" key="7">
    <source>
        <dbReference type="SAM" id="MobiDB-lite"/>
    </source>
</evidence>
<evidence type="ECO:0000256" key="1">
    <source>
        <dbReference type="ARBA" id="ARBA00022490"/>
    </source>
</evidence>
<dbReference type="FunFam" id="3.40.50.150:FF:000041">
    <property type="entry name" value="Ribosomal RNA small subunit methyltransferase G"/>
    <property type="match status" value="1"/>
</dbReference>
<dbReference type="RefSeq" id="WP_249285166.1">
    <property type="nucleotide sequence ID" value="NZ_JACRSO010000003.1"/>
</dbReference>
<feature type="binding site" evidence="6">
    <location>
        <begin position="140"/>
        <end position="141"/>
    </location>
    <ligand>
        <name>S-adenosyl-L-methionine</name>
        <dbReference type="ChEBI" id="CHEBI:59789"/>
    </ligand>
</feature>
<protein>
    <recommendedName>
        <fullName evidence="6">Ribosomal RNA small subunit methyltransferase G</fullName>
        <ecNumber evidence="6">2.1.1.-</ecNumber>
    </recommendedName>
    <alternativeName>
        <fullName evidence="6">16S rRNA 7-methylguanosine methyltransferase</fullName>
        <shortName evidence="6">16S rRNA m7G methyltransferase</shortName>
    </alternativeName>
</protein>
<gene>
    <name evidence="6 8" type="primary">rsmG</name>
    <name evidence="8" type="ORF">H8699_07675</name>
</gene>
<comment type="function">
    <text evidence="6">Specifically methylates the N7 position of a guanine in 16S rRNA.</text>
</comment>
<dbReference type="GO" id="GO:0070043">
    <property type="term" value="F:rRNA (guanine-N7-)-methyltransferase activity"/>
    <property type="evidence" value="ECO:0007669"/>
    <property type="project" value="UniProtKB-UniRule"/>
</dbReference>
<dbReference type="Pfam" id="PF02527">
    <property type="entry name" value="GidB"/>
    <property type="match status" value="1"/>
</dbReference>
<evidence type="ECO:0000256" key="6">
    <source>
        <dbReference type="HAMAP-Rule" id="MF_00074"/>
    </source>
</evidence>
<feature type="compositionally biased region" description="Basic and acidic residues" evidence="7">
    <location>
        <begin position="239"/>
        <end position="248"/>
    </location>
</feature>
<evidence type="ECO:0000256" key="2">
    <source>
        <dbReference type="ARBA" id="ARBA00022552"/>
    </source>
</evidence>
<dbReference type="GO" id="GO:0005829">
    <property type="term" value="C:cytosol"/>
    <property type="evidence" value="ECO:0007669"/>
    <property type="project" value="TreeGrafter"/>
</dbReference>
<dbReference type="Proteomes" id="UP000654279">
    <property type="component" value="Unassembled WGS sequence"/>
</dbReference>
<feature type="binding site" evidence="6">
    <location>
        <position position="89"/>
    </location>
    <ligand>
        <name>S-adenosyl-L-methionine</name>
        <dbReference type="ChEBI" id="CHEBI:59789"/>
    </ligand>
</feature>
<dbReference type="PANTHER" id="PTHR31760">
    <property type="entry name" value="S-ADENOSYL-L-METHIONINE-DEPENDENT METHYLTRANSFERASES SUPERFAMILY PROTEIN"/>
    <property type="match status" value="1"/>
</dbReference>
<sequence>MEGNNHLEVAAQAAQRLSILARERGLTLTAGQQKQFCTYAGLLLEWNARINLTRIVDAEGIAALHFLDSVMPLTIEGLIPEGARVIDVGSGAGFPGIALKIMRPDIQLTLNDALQKRLNFLEEVCTALGIERVQFAHGRAEEVAALNSPLREAFDIVTARAVAALPILVEWLLPLCKVGGRALCLKGEAPGEVESSARALQALGGKVERIIPLPVPGGEAHRLILCSKQQPTTKRFPRRPGEAKRKPL</sequence>
<dbReference type="AlphaFoldDB" id="A0A926D133"/>
<dbReference type="HAMAP" id="MF_00074">
    <property type="entry name" value="16SrRNA_methyltr_G"/>
    <property type="match status" value="1"/>
</dbReference>
<evidence type="ECO:0000313" key="8">
    <source>
        <dbReference type="EMBL" id="MBC8529303.1"/>
    </source>
</evidence>
<proteinExistence type="inferred from homology"/>
<dbReference type="SUPFAM" id="SSF53335">
    <property type="entry name" value="S-adenosyl-L-methionine-dependent methyltransferases"/>
    <property type="match status" value="1"/>
</dbReference>
<dbReference type="InterPro" id="IPR003682">
    <property type="entry name" value="rRNA_ssu_MeTfrase_G"/>
</dbReference>
<dbReference type="EMBL" id="JACRSO010000003">
    <property type="protein sequence ID" value="MBC8529303.1"/>
    <property type="molecule type" value="Genomic_DNA"/>
</dbReference>
<comment type="similarity">
    <text evidence="6">Belongs to the methyltransferase superfamily. RNA methyltransferase RsmG family.</text>
</comment>
<dbReference type="EC" id="2.1.1.-" evidence="6"/>
<comment type="caution">
    <text evidence="8">The sequence shown here is derived from an EMBL/GenBank/DDBJ whole genome shotgun (WGS) entry which is preliminary data.</text>
</comment>
<dbReference type="PIRSF" id="PIRSF003078">
    <property type="entry name" value="GidB"/>
    <property type="match status" value="1"/>
</dbReference>
<keyword evidence="5 6" id="KW-0949">S-adenosyl-L-methionine</keyword>
<evidence type="ECO:0000256" key="3">
    <source>
        <dbReference type="ARBA" id="ARBA00022603"/>
    </source>
</evidence>
<dbReference type="CDD" id="cd02440">
    <property type="entry name" value="AdoMet_MTases"/>
    <property type="match status" value="1"/>
</dbReference>
<evidence type="ECO:0000256" key="5">
    <source>
        <dbReference type="ARBA" id="ARBA00022691"/>
    </source>
</evidence>
<keyword evidence="1 6" id="KW-0963">Cytoplasm</keyword>
<keyword evidence="2 6" id="KW-0698">rRNA processing</keyword>
<feature type="binding site" evidence="6">
    <location>
        <position position="160"/>
    </location>
    <ligand>
        <name>S-adenosyl-L-methionine</name>
        <dbReference type="ChEBI" id="CHEBI:59789"/>
    </ligand>
</feature>
<keyword evidence="4 6" id="KW-0808">Transferase</keyword>
<dbReference type="NCBIfam" id="TIGR00138">
    <property type="entry name" value="rsmG_gidB"/>
    <property type="match status" value="1"/>
</dbReference>
<accession>A0A926D133</accession>
<name>A0A926D133_9FIRM</name>
<keyword evidence="3 6" id="KW-0489">Methyltransferase</keyword>
<dbReference type="Gene3D" id="3.40.50.150">
    <property type="entry name" value="Vaccinia Virus protein VP39"/>
    <property type="match status" value="1"/>
</dbReference>
<reference evidence="8" key="1">
    <citation type="submission" date="2020-08" db="EMBL/GenBank/DDBJ databases">
        <title>Genome public.</title>
        <authorList>
            <person name="Liu C."/>
            <person name="Sun Q."/>
        </authorList>
    </citation>
    <scope>NUCLEOTIDE SEQUENCE</scope>
    <source>
        <strain evidence="8">NSJ-44</strain>
    </source>
</reference>
<dbReference type="InterPro" id="IPR029063">
    <property type="entry name" value="SAM-dependent_MTases_sf"/>
</dbReference>
<evidence type="ECO:0000313" key="9">
    <source>
        <dbReference type="Proteomes" id="UP000654279"/>
    </source>
</evidence>
<dbReference type="PANTHER" id="PTHR31760:SF0">
    <property type="entry name" value="S-ADENOSYL-L-METHIONINE-DEPENDENT METHYLTRANSFERASES SUPERFAMILY PROTEIN"/>
    <property type="match status" value="1"/>
</dbReference>
<keyword evidence="9" id="KW-1185">Reference proteome</keyword>
<comment type="subcellular location">
    <subcellularLocation>
        <location evidence="6">Cytoplasm</location>
    </subcellularLocation>
</comment>